<sequence length="114" mass="13211">MWKKTVEHIRQTQGQFLWVNNSAFGGPWVLSPWLWGGQVPCSLDLAMFLHPKQSGQYTIWLIERDKSPRALLSTDTLPRITGVPMGTEFRLNTRYFGMAVSQLLFAQWLWSWLG</sequence>
<dbReference type="Proteomes" id="UP001153269">
    <property type="component" value="Unassembled WGS sequence"/>
</dbReference>
<protein>
    <submittedName>
        <fullName evidence="1">Uncharacterized protein</fullName>
    </submittedName>
</protein>
<gene>
    <name evidence="1" type="ORF">PLEPLA_LOCUS27639</name>
</gene>
<proteinExistence type="predicted"/>
<name>A0A9N7UZC4_PLEPL</name>
<dbReference type="EMBL" id="CADEAL010002347">
    <property type="protein sequence ID" value="CAB1439875.1"/>
    <property type="molecule type" value="Genomic_DNA"/>
</dbReference>
<comment type="caution">
    <text evidence="1">The sequence shown here is derived from an EMBL/GenBank/DDBJ whole genome shotgun (WGS) entry which is preliminary data.</text>
</comment>
<dbReference type="AlphaFoldDB" id="A0A9N7UZC4"/>
<evidence type="ECO:0000313" key="1">
    <source>
        <dbReference type="EMBL" id="CAB1439875.1"/>
    </source>
</evidence>
<reference evidence="1" key="1">
    <citation type="submission" date="2020-03" db="EMBL/GenBank/DDBJ databases">
        <authorList>
            <person name="Weist P."/>
        </authorList>
    </citation>
    <scope>NUCLEOTIDE SEQUENCE</scope>
</reference>
<accession>A0A9N7UZC4</accession>
<keyword evidence="2" id="KW-1185">Reference proteome</keyword>
<evidence type="ECO:0000313" key="2">
    <source>
        <dbReference type="Proteomes" id="UP001153269"/>
    </source>
</evidence>
<organism evidence="1 2">
    <name type="scientific">Pleuronectes platessa</name>
    <name type="common">European plaice</name>
    <dbReference type="NCBI Taxonomy" id="8262"/>
    <lineage>
        <taxon>Eukaryota</taxon>
        <taxon>Metazoa</taxon>
        <taxon>Chordata</taxon>
        <taxon>Craniata</taxon>
        <taxon>Vertebrata</taxon>
        <taxon>Euteleostomi</taxon>
        <taxon>Actinopterygii</taxon>
        <taxon>Neopterygii</taxon>
        <taxon>Teleostei</taxon>
        <taxon>Neoteleostei</taxon>
        <taxon>Acanthomorphata</taxon>
        <taxon>Carangaria</taxon>
        <taxon>Pleuronectiformes</taxon>
        <taxon>Pleuronectoidei</taxon>
        <taxon>Pleuronectidae</taxon>
        <taxon>Pleuronectes</taxon>
    </lineage>
</organism>